<evidence type="ECO:0000259" key="3">
    <source>
        <dbReference type="Pfam" id="PF07685"/>
    </source>
</evidence>
<dbReference type="PANTHER" id="PTHR43873:SF1">
    <property type="entry name" value="COBYRINATE A,C-DIAMIDE SYNTHASE"/>
    <property type="match status" value="1"/>
</dbReference>
<dbReference type="Pfam" id="PF07685">
    <property type="entry name" value="GATase_3"/>
    <property type="match status" value="1"/>
</dbReference>
<dbReference type="SUPFAM" id="SSF52317">
    <property type="entry name" value="Class I glutamine amidotransferase-like"/>
    <property type="match status" value="1"/>
</dbReference>
<feature type="compositionally biased region" description="Basic and acidic residues" evidence="2">
    <location>
        <begin position="274"/>
        <end position="285"/>
    </location>
</feature>
<sequence>MLPGGFPEEHTAELSANERLRAQITQLAGRAPVHAECAGLTYLLTDLDGYPMCGVLAGSARFTERLTLGYRDVVAVTDSPAYATGQRAVGHEFHRTAVTFTDDYLPAWVRRGEDGAPVRDGAVRGGVHAAYLHTHPAAHPESVRRFVEHAAGAATTSCPVTDNPYLVGLRLAGKKVVVVGRGKCRAASARPADRQRCAGADHCPRGDPRRRGDGGQRRCDAGVARLPRRRPGPVPVAETSPERPPTAAAPRSRRTWGGWRLLVGGGAGAVVGRRRPEHDNEGTEG</sequence>
<keyword evidence="4" id="KW-0436">Ligase</keyword>
<proteinExistence type="predicted"/>
<name>A0A2S8BCQ3_9MYCO</name>
<dbReference type="Proteomes" id="UP000238296">
    <property type="component" value="Unassembled WGS sequence"/>
</dbReference>
<accession>A0A2S8BCQ3</accession>
<dbReference type="EC" id="6.3.5.9" evidence="4"/>
<gene>
    <name evidence="4" type="primary">cobB_3</name>
    <name evidence="4" type="ORF">C1Y40_05391</name>
</gene>
<dbReference type="InterPro" id="IPR029062">
    <property type="entry name" value="Class_I_gatase-like"/>
</dbReference>
<protein>
    <submittedName>
        <fullName evidence="4">Hydrogenobyrinate a,c-diamide synthase</fullName>
        <ecNumber evidence="4">6.3.5.9</ecNumber>
    </submittedName>
</protein>
<dbReference type="PROSITE" id="PS51274">
    <property type="entry name" value="GATASE_COBBQ"/>
    <property type="match status" value="1"/>
</dbReference>
<feature type="domain" description="CobB/CobQ-like glutamine amidotransferase" evidence="3">
    <location>
        <begin position="1"/>
        <end position="137"/>
    </location>
</feature>
<reference evidence="4 5" key="1">
    <citation type="journal article" date="2017" name="Int. J. Syst. Evol. Microbiol.">
        <title>Mycobacterium talmoniae sp. nov., a slowly growing mycobacterium isolated from human respiratory samples.</title>
        <authorList>
            <person name="Davidson R.M."/>
            <person name="DeGroote M.A."/>
            <person name="Marola J.L."/>
            <person name="Buss S."/>
            <person name="Jones V."/>
            <person name="McNeil M.R."/>
            <person name="Freifeld A.G."/>
            <person name="Elaine Epperson L."/>
            <person name="Hasan N.A."/>
            <person name="Jackson M."/>
            <person name="Iwen P.C."/>
            <person name="Salfinger M."/>
            <person name="Strong M."/>
        </authorList>
    </citation>
    <scope>NUCLEOTIDE SEQUENCE [LARGE SCALE GENOMIC DNA]</scope>
    <source>
        <strain evidence="4 5">ATCC BAA-2683</strain>
    </source>
</reference>
<dbReference type="EMBL" id="PPEA01000801">
    <property type="protein sequence ID" value="PQM44447.1"/>
    <property type="molecule type" value="Genomic_DNA"/>
</dbReference>
<dbReference type="GO" id="GO:0042242">
    <property type="term" value="F:cobyrinic acid a,c-diamide synthase activity"/>
    <property type="evidence" value="ECO:0007669"/>
    <property type="project" value="InterPro"/>
</dbReference>
<feature type="compositionally biased region" description="Basic and acidic residues" evidence="2">
    <location>
        <begin position="202"/>
        <end position="220"/>
    </location>
</feature>
<comment type="caution">
    <text evidence="4">The sequence shown here is derived from an EMBL/GenBank/DDBJ whole genome shotgun (WGS) entry which is preliminary data.</text>
</comment>
<dbReference type="PANTHER" id="PTHR43873">
    <property type="entry name" value="COBYRINATE A,C-DIAMIDE SYNTHASE"/>
    <property type="match status" value="1"/>
</dbReference>
<feature type="compositionally biased region" description="Low complexity" evidence="2">
    <location>
        <begin position="235"/>
        <end position="262"/>
    </location>
</feature>
<dbReference type="InterPro" id="IPR004484">
    <property type="entry name" value="CbiA/CobB_synth"/>
</dbReference>
<keyword evidence="1" id="KW-0315">Glutamine amidotransferase</keyword>
<evidence type="ECO:0000256" key="2">
    <source>
        <dbReference type="SAM" id="MobiDB-lite"/>
    </source>
</evidence>
<dbReference type="AlphaFoldDB" id="A0A2S8BCQ3"/>
<feature type="region of interest" description="Disordered" evidence="2">
    <location>
        <begin position="197"/>
        <end position="285"/>
    </location>
</feature>
<dbReference type="InterPro" id="IPR011698">
    <property type="entry name" value="GATase_3"/>
</dbReference>
<organism evidence="4 5">
    <name type="scientific">Mycobacterium talmoniae</name>
    <dbReference type="NCBI Taxonomy" id="1858794"/>
    <lineage>
        <taxon>Bacteria</taxon>
        <taxon>Bacillati</taxon>
        <taxon>Actinomycetota</taxon>
        <taxon>Actinomycetes</taxon>
        <taxon>Mycobacteriales</taxon>
        <taxon>Mycobacteriaceae</taxon>
        <taxon>Mycobacterium</taxon>
    </lineage>
</organism>
<evidence type="ECO:0000313" key="5">
    <source>
        <dbReference type="Proteomes" id="UP000238296"/>
    </source>
</evidence>
<evidence type="ECO:0000256" key="1">
    <source>
        <dbReference type="ARBA" id="ARBA00022962"/>
    </source>
</evidence>
<dbReference type="GO" id="GO:0043802">
    <property type="term" value="F:hydrogenobyrinic acid a,c-diamide synthase (glutamine-hydrolysing) activity"/>
    <property type="evidence" value="ECO:0007669"/>
    <property type="project" value="UniProtKB-EC"/>
</dbReference>
<evidence type="ECO:0000313" key="4">
    <source>
        <dbReference type="EMBL" id="PQM44447.1"/>
    </source>
</evidence>